<dbReference type="GO" id="GO:0045892">
    <property type="term" value="P:negative regulation of DNA-templated transcription"/>
    <property type="evidence" value="ECO:0007669"/>
    <property type="project" value="UniProtKB-ARBA"/>
</dbReference>
<dbReference type="GO" id="GO:0003677">
    <property type="term" value="F:DNA binding"/>
    <property type="evidence" value="ECO:0007669"/>
    <property type="project" value="InterPro"/>
</dbReference>
<evidence type="ECO:0000313" key="2">
    <source>
        <dbReference type="Proteomes" id="UP001197795"/>
    </source>
</evidence>
<dbReference type="Proteomes" id="UP001197795">
    <property type="component" value="Unassembled WGS sequence"/>
</dbReference>
<accession>A0AAE3D987</accession>
<dbReference type="PANTHER" id="PTHR33677">
    <property type="entry name" value="TRANSCRIPTIONAL REPRESSOR FRMR-RELATED"/>
    <property type="match status" value="1"/>
</dbReference>
<dbReference type="Pfam" id="PF02583">
    <property type="entry name" value="Trns_repr_metal"/>
    <property type="match status" value="1"/>
</dbReference>
<dbReference type="EMBL" id="JAJEPV010000031">
    <property type="protein sequence ID" value="MCC2120376.1"/>
    <property type="molecule type" value="Genomic_DNA"/>
</dbReference>
<dbReference type="InterPro" id="IPR038390">
    <property type="entry name" value="Metal_Tscrpt_repr_sf"/>
</dbReference>
<dbReference type="AlphaFoldDB" id="A0AAE3D987"/>
<keyword evidence="2" id="KW-1185">Reference proteome</keyword>
<dbReference type="RefSeq" id="WP_227733563.1">
    <property type="nucleotide sequence ID" value="NZ_JAJEPV010000031.1"/>
</dbReference>
<dbReference type="GO" id="GO:0046872">
    <property type="term" value="F:metal ion binding"/>
    <property type="evidence" value="ECO:0007669"/>
    <property type="project" value="InterPro"/>
</dbReference>
<proteinExistence type="predicted"/>
<dbReference type="InterPro" id="IPR003735">
    <property type="entry name" value="Metal_Tscrpt_repr"/>
</dbReference>
<name>A0AAE3D987_9FIRM</name>
<comment type="caution">
    <text evidence="1">The sequence shown here is derived from an EMBL/GenBank/DDBJ whole genome shotgun (WGS) entry which is preliminary data.</text>
</comment>
<dbReference type="Gene3D" id="1.20.58.1000">
    <property type="entry name" value="Metal-sensitive repressor, helix protomer"/>
    <property type="match status" value="1"/>
</dbReference>
<protein>
    <submittedName>
        <fullName evidence="1">Metal-sensing transcriptional repressor</fullName>
    </submittedName>
</protein>
<reference evidence="1 2" key="1">
    <citation type="submission" date="2021-10" db="EMBL/GenBank/DDBJ databases">
        <title>Anaerobic single-cell dispensing facilitates the cultivation of human gut bacteria.</title>
        <authorList>
            <person name="Afrizal A."/>
        </authorList>
    </citation>
    <scope>NUCLEOTIDE SEQUENCE [LARGE SCALE GENOMIC DNA]</scope>
    <source>
        <strain evidence="1 2">CLA-AA-H273</strain>
    </source>
</reference>
<evidence type="ECO:0000313" key="1">
    <source>
        <dbReference type="EMBL" id="MCC2120376.1"/>
    </source>
</evidence>
<sequence length="111" mass="12615">MAEQKEEKMEEKGMECCHCHQKATPRSEKEKKQLQNRLSRMSGQLNGISRMLEENRYCGDILTQVAAVESALQAFGYAILKEHMETCVVEEIQKGNTAVVDEAVELVKKLK</sequence>
<organism evidence="1 2">
    <name type="scientific">Waltera acetigignens</name>
    <dbReference type="NCBI Taxonomy" id="2981769"/>
    <lineage>
        <taxon>Bacteria</taxon>
        <taxon>Bacillati</taxon>
        <taxon>Bacillota</taxon>
        <taxon>Clostridia</taxon>
        <taxon>Lachnospirales</taxon>
        <taxon>Lachnospiraceae</taxon>
        <taxon>Waltera</taxon>
    </lineage>
</organism>
<dbReference type="PANTHER" id="PTHR33677:SF3">
    <property type="entry name" value="COPPER-SENSING TRANSCRIPTIONAL REPRESSOR RICR"/>
    <property type="match status" value="1"/>
</dbReference>
<gene>
    <name evidence="1" type="ORF">LKD75_12395</name>
</gene>